<sequence length="170" mass="19655">MIFLGLGSNLPSKYGDSFANINLAISSLETYGIKVIKRSSFYKTPSYPDRKNPKFINVVILVKTNLPPIDLMSVLIFIEEKLERKRVKKNDPRTCDIDIIDYNGQILNLKYNNLDFTVPHKELTSRNFVLFPLQEISPMWKHPKTKETIGNLIQKLNEEDKNSILKIDKN</sequence>
<evidence type="ECO:0000256" key="2">
    <source>
        <dbReference type="ARBA" id="ARBA00013253"/>
    </source>
</evidence>
<protein>
    <recommendedName>
        <fullName evidence="2">2-amino-4-hydroxy-6-hydroxymethyldihydropteridine diphosphokinase</fullName>
        <ecNumber evidence="2">2.7.6.3</ecNumber>
    </recommendedName>
</protein>
<keyword evidence="4" id="KW-0547">Nucleotide-binding</keyword>
<dbReference type="SUPFAM" id="SSF55083">
    <property type="entry name" value="6-hydroxymethyl-7,8-dihydropterin pyrophosphokinase, HPPK"/>
    <property type="match status" value="1"/>
</dbReference>
<dbReference type="EC" id="2.7.6.3" evidence="2"/>
<dbReference type="GO" id="GO:0016301">
    <property type="term" value="F:kinase activity"/>
    <property type="evidence" value="ECO:0007669"/>
    <property type="project" value="UniProtKB-KW"/>
</dbReference>
<dbReference type="PANTHER" id="PTHR43071:SF1">
    <property type="entry name" value="2-AMINO-4-HYDROXY-6-HYDROXYMETHYLDIHYDROPTERIDINE PYROPHOSPHOKINASE"/>
    <property type="match status" value="1"/>
</dbReference>
<evidence type="ECO:0000256" key="3">
    <source>
        <dbReference type="ARBA" id="ARBA00022679"/>
    </source>
</evidence>
<accession>A0A382D6F5</accession>
<feature type="domain" description="7,8-dihydro-6-hydroxymethylpterin-pyrophosphokinase" evidence="8">
    <location>
        <begin position="3"/>
        <end position="138"/>
    </location>
</feature>
<dbReference type="GO" id="GO:0046654">
    <property type="term" value="P:tetrahydrofolate biosynthetic process"/>
    <property type="evidence" value="ECO:0007669"/>
    <property type="project" value="UniProtKB-UniPathway"/>
</dbReference>
<organism evidence="9">
    <name type="scientific">marine metagenome</name>
    <dbReference type="NCBI Taxonomy" id="408172"/>
    <lineage>
        <taxon>unclassified sequences</taxon>
        <taxon>metagenomes</taxon>
        <taxon>ecological metagenomes</taxon>
    </lineage>
</organism>
<dbReference type="NCBIfam" id="TIGR01498">
    <property type="entry name" value="folK"/>
    <property type="match status" value="1"/>
</dbReference>
<dbReference type="PANTHER" id="PTHR43071">
    <property type="entry name" value="2-AMINO-4-HYDROXY-6-HYDROXYMETHYLDIHYDROPTERIDINE PYROPHOSPHOKINASE"/>
    <property type="match status" value="1"/>
</dbReference>
<name>A0A382D6F5_9ZZZZ</name>
<dbReference type="InterPro" id="IPR035907">
    <property type="entry name" value="Hppk_sf"/>
</dbReference>
<dbReference type="Gene3D" id="3.30.70.560">
    <property type="entry name" value="7,8-Dihydro-6-hydroxymethylpterin-pyrophosphokinase HPPK"/>
    <property type="match status" value="1"/>
</dbReference>
<evidence type="ECO:0000313" key="9">
    <source>
        <dbReference type="EMBL" id="SVB33855.1"/>
    </source>
</evidence>
<gene>
    <name evidence="9" type="ORF">METZ01_LOCUS186709</name>
</gene>
<keyword evidence="7" id="KW-0289">Folate biosynthesis</keyword>
<dbReference type="GO" id="GO:0046656">
    <property type="term" value="P:folic acid biosynthetic process"/>
    <property type="evidence" value="ECO:0007669"/>
    <property type="project" value="UniProtKB-KW"/>
</dbReference>
<proteinExistence type="predicted"/>
<dbReference type="UniPathway" id="UPA00077">
    <property type="reaction ID" value="UER00155"/>
</dbReference>
<reference evidence="9" key="1">
    <citation type="submission" date="2018-05" db="EMBL/GenBank/DDBJ databases">
        <authorList>
            <person name="Lanie J.A."/>
            <person name="Ng W.-L."/>
            <person name="Kazmierczak K.M."/>
            <person name="Andrzejewski T.M."/>
            <person name="Davidsen T.M."/>
            <person name="Wayne K.J."/>
            <person name="Tettelin H."/>
            <person name="Glass J.I."/>
            <person name="Rusch D."/>
            <person name="Podicherti R."/>
            <person name="Tsui H.-C.T."/>
            <person name="Winkler M.E."/>
        </authorList>
    </citation>
    <scope>NUCLEOTIDE SEQUENCE</scope>
</reference>
<evidence type="ECO:0000256" key="4">
    <source>
        <dbReference type="ARBA" id="ARBA00022741"/>
    </source>
</evidence>
<evidence type="ECO:0000256" key="1">
    <source>
        <dbReference type="ARBA" id="ARBA00005051"/>
    </source>
</evidence>
<keyword evidence="5" id="KW-0418">Kinase</keyword>
<evidence type="ECO:0000256" key="7">
    <source>
        <dbReference type="ARBA" id="ARBA00022909"/>
    </source>
</evidence>
<dbReference type="GO" id="GO:0005524">
    <property type="term" value="F:ATP binding"/>
    <property type="evidence" value="ECO:0007669"/>
    <property type="project" value="UniProtKB-KW"/>
</dbReference>
<dbReference type="GO" id="GO:0003848">
    <property type="term" value="F:2-amino-4-hydroxy-6-hydroxymethyldihydropteridine diphosphokinase activity"/>
    <property type="evidence" value="ECO:0007669"/>
    <property type="project" value="UniProtKB-EC"/>
</dbReference>
<evidence type="ECO:0000259" key="8">
    <source>
        <dbReference type="Pfam" id="PF01288"/>
    </source>
</evidence>
<dbReference type="EMBL" id="UINC01037810">
    <property type="protein sequence ID" value="SVB33855.1"/>
    <property type="molecule type" value="Genomic_DNA"/>
</dbReference>
<keyword evidence="3" id="KW-0808">Transferase</keyword>
<comment type="pathway">
    <text evidence="1">Cofactor biosynthesis; tetrahydrofolate biosynthesis; 2-amino-4-hydroxy-6-hydroxymethyl-7,8-dihydropteridine diphosphate from 7,8-dihydroneopterin triphosphate: step 4/4.</text>
</comment>
<dbReference type="InterPro" id="IPR000550">
    <property type="entry name" value="Hppk"/>
</dbReference>
<dbReference type="AlphaFoldDB" id="A0A382D6F5"/>
<keyword evidence="6" id="KW-0067">ATP-binding</keyword>
<dbReference type="Pfam" id="PF01288">
    <property type="entry name" value="HPPK"/>
    <property type="match status" value="1"/>
</dbReference>
<dbReference type="CDD" id="cd00483">
    <property type="entry name" value="HPPK"/>
    <property type="match status" value="1"/>
</dbReference>
<evidence type="ECO:0000256" key="6">
    <source>
        <dbReference type="ARBA" id="ARBA00022840"/>
    </source>
</evidence>
<evidence type="ECO:0000256" key="5">
    <source>
        <dbReference type="ARBA" id="ARBA00022777"/>
    </source>
</evidence>